<reference evidence="10 11" key="1">
    <citation type="submission" date="2019-03" db="EMBL/GenBank/DDBJ databases">
        <title>Genomic Encyclopedia of Type Strains, Phase IV (KMG-IV): sequencing the most valuable type-strain genomes for metagenomic binning, comparative biology and taxonomic classification.</title>
        <authorList>
            <person name="Goeker M."/>
        </authorList>
    </citation>
    <scope>NUCLEOTIDE SEQUENCE [LARGE SCALE GENOMIC DNA]</scope>
    <source>
        <strain evidence="10 11">DSM 18063</strain>
    </source>
</reference>
<dbReference type="EMBL" id="SLXP01000011">
    <property type="protein sequence ID" value="TCP39527.1"/>
    <property type="molecule type" value="Genomic_DNA"/>
</dbReference>
<dbReference type="InterPro" id="IPR001173">
    <property type="entry name" value="Glyco_trans_2-like"/>
</dbReference>
<dbReference type="CDD" id="cd04187">
    <property type="entry name" value="DPM1_like_bac"/>
    <property type="match status" value="1"/>
</dbReference>
<evidence type="ECO:0000256" key="8">
    <source>
        <dbReference type="SAM" id="Phobius"/>
    </source>
</evidence>
<evidence type="ECO:0000259" key="9">
    <source>
        <dbReference type="Pfam" id="PF00535"/>
    </source>
</evidence>
<gene>
    <name evidence="10" type="ORF">EV662_1117</name>
</gene>
<keyword evidence="6 8" id="KW-1133">Transmembrane helix</keyword>
<dbReference type="InterPro" id="IPR050256">
    <property type="entry name" value="Glycosyltransferase_2"/>
</dbReference>
<keyword evidence="3 10" id="KW-0808">Transferase</keyword>
<evidence type="ECO:0000256" key="1">
    <source>
        <dbReference type="ARBA" id="ARBA00022475"/>
    </source>
</evidence>
<evidence type="ECO:0000313" key="10">
    <source>
        <dbReference type="EMBL" id="TCP39527.1"/>
    </source>
</evidence>
<evidence type="ECO:0000256" key="3">
    <source>
        <dbReference type="ARBA" id="ARBA00022679"/>
    </source>
</evidence>
<sequence>MARPESGKKISVLSPIYGCRDCLKALADRVRETFEGTELDWELVLVDDRGPDAPWDIIVKLAAADDRIRGIRLARNHGQHLAIWAGLAAATGDYVAIIDCDLQDDPTVIPDLYRRIREEQVDAVLVDRGSWSDSKFRRLASRSFYGTVKYLTGVTISNIGNFGLYSRRMVDTLLLFKEQEVFLPVMVSLTGLSTIRHTVDRDARHAGSSSYSVRRLLQLAVAIIIRFTDRPLKLSVIIGLIFSGAAAAISLLLLILWLMGTFTVAGWTSTILSMWFLSGLILATLGIHGFYLGRVFREVQDRPRILVETTTMESIAARDDRKAV</sequence>
<evidence type="ECO:0000256" key="7">
    <source>
        <dbReference type="ARBA" id="ARBA00023136"/>
    </source>
</evidence>
<dbReference type="OrthoDB" id="9807795at2"/>
<dbReference type="PANTHER" id="PTHR48090">
    <property type="entry name" value="UNDECAPRENYL-PHOSPHATE 4-DEOXY-4-FORMAMIDO-L-ARABINOSE TRANSFERASE-RELATED"/>
    <property type="match status" value="1"/>
</dbReference>
<feature type="transmembrane region" description="Helical" evidence="8">
    <location>
        <begin position="271"/>
        <end position="292"/>
    </location>
</feature>
<dbReference type="PANTHER" id="PTHR48090:SF3">
    <property type="entry name" value="UNDECAPRENYL-PHOSPHATE 4-DEOXY-4-FORMAMIDO-L-ARABINOSE TRANSFERASE"/>
    <property type="match status" value="1"/>
</dbReference>
<dbReference type="GO" id="GO:0005886">
    <property type="term" value="C:plasma membrane"/>
    <property type="evidence" value="ECO:0007669"/>
    <property type="project" value="TreeGrafter"/>
</dbReference>
<evidence type="ECO:0000256" key="4">
    <source>
        <dbReference type="ARBA" id="ARBA00022692"/>
    </source>
</evidence>
<dbReference type="Proteomes" id="UP000294835">
    <property type="component" value="Unassembled WGS sequence"/>
</dbReference>
<evidence type="ECO:0000313" key="11">
    <source>
        <dbReference type="Proteomes" id="UP000294835"/>
    </source>
</evidence>
<feature type="transmembrane region" description="Helical" evidence="8">
    <location>
        <begin position="234"/>
        <end position="259"/>
    </location>
</feature>
<organism evidence="10 11">
    <name type="scientific">Rhodovulum marinum</name>
    <dbReference type="NCBI Taxonomy" id="320662"/>
    <lineage>
        <taxon>Bacteria</taxon>
        <taxon>Pseudomonadati</taxon>
        <taxon>Pseudomonadota</taxon>
        <taxon>Alphaproteobacteria</taxon>
        <taxon>Rhodobacterales</taxon>
        <taxon>Paracoccaceae</taxon>
        <taxon>Rhodovulum</taxon>
    </lineage>
</organism>
<dbReference type="AlphaFoldDB" id="A0A4R2PUG1"/>
<keyword evidence="5" id="KW-0448">Lipopolysaccharide biosynthesis</keyword>
<dbReference type="Pfam" id="PF00535">
    <property type="entry name" value="Glycos_transf_2"/>
    <property type="match status" value="1"/>
</dbReference>
<accession>A0A4R2PUG1</accession>
<evidence type="ECO:0000256" key="5">
    <source>
        <dbReference type="ARBA" id="ARBA00022985"/>
    </source>
</evidence>
<name>A0A4R2PUG1_9RHOB</name>
<keyword evidence="2 10" id="KW-0328">Glycosyltransferase</keyword>
<comment type="caution">
    <text evidence="10">The sequence shown here is derived from an EMBL/GenBank/DDBJ whole genome shotgun (WGS) entry which is preliminary data.</text>
</comment>
<evidence type="ECO:0000256" key="2">
    <source>
        <dbReference type="ARBA" id="ARBA00022676"/>
    </source>
</evidence>
<dbReference type="GO" id="GO:0016757">
    <property type="term" value="F:glycosyltransferase activity"/>
    <property type="evidence" value="ECO:0007669"/>
    <property type="project" value="UniProtKB-KW"/>
</dbReference>
<dbReference type="Gene3D" id="3.90.550.10">
    <property type="entry name" value="Spore Coat Polysaccharide Biosynthesis Protein SpsA, Chain A"/>
    <property type="match status" value="1"/>
</dbReference>
<proteinExistence type="predicted"/>
<keyword evidence="1" id="KW-1003">Cell membrane</keyword>
<dbReference type="SUPFAM" id="SSF53448">
    <property type="entry name" value="Nucleotide-diphospho-sugar transferases"/>
    <property type="match status" value="1"/>
</dbReference>
<dbReference type="GO" id="GO:0009103">
    <property type="term" value="P:lipopolysaccharide biosynthetic process"/>
    <property type="evidence" value="ECO:0007669"/>
    <property type="project" value="UniProtKB-KW"/>
</dbReference>
<dbReference type="RefSeq" id="WP_132464312.1">
    <property type="nucleotide sequence ID" value="NZ_SLXP01000011.1"/>
</dbReference>
<protein>
    <submittedName>
        <fullName evidence="10">Dolichol-phosphate mannosyltransferase</fullName>
    </submittedName>
</protein>
<keyword evidence="11" id="KW-1185">Reference proteome</keyword>
<keyword evidence="4 8" id="KW-0812">Transmembrane</keyword>
<evidence type="ECO:0000256" key="6">
    <source>
        <dbReference type="ARBA" id="ARBA00022989"/>
    </source>
</evidence>
<keyword evidence="7 8" id="KW-0472">Membrane</keyword>
<feature type="domain" description="Glycosyltransferase 2-like" evidence="9">
    <location>
        <begin position="11"/>
        <end position="172"/>
    </location>
</feature>
<dbReference type="InterPro" id="IPR029044">
    <property type="entry name" value="Nucleotide-diphossugar_trans"/>
</dbReference>